<evidence type="ECO:0000313" key="2">
    <source>
        <dbReference type="Proteomes" id="UP001227192"/>
    </source>
</evidence>
<accession>A0AAI9TBF7</accession>
<name>A0AAI9TBF7_PENTH</name>
<comment type="caution">
    <text evidence="1">The sequence shown here is derived from an EMBL/GenBank/DDBJ whole genome shotgun (WGS) entry which is preliminary data.</text>
</comment>
<organism evidence="1 2">
    <name type="scientific">Penicillium thymicola</name>
    <dbReference type="NCBI Taxonomy" id="293382"/>
    <lineage>
        <taxon>Eukaryota</taxon>
        <taxon>Fungi</taxon>
        <taxon>Dikarya</taxon>
        <taxon>Ascomycota</taxon>
        <taxon>Pezizomycotina</taxon>
        <taxon>Eurotiomycetes</taxon>
        <taxon>Eurotiomycetidae</taxon>
        <taxon>Eurotiales</taxon>
        <taxon>Aspergillaceae</taxon>
        <taxon>Penicillium</taxon>
    </lineage>
</organism>
<dbReference type="EMBL" id="LACB01000395">
    <property type="protein sequence ID" value="KAJ9483816.1"/>
    <property type="molecule type" value="Genomic_DNA"/>
</dbReference>
<proteinExistence type="predicted"/>
<sequence length="73" mass="8449">MPKSKDIEVDADVYLSANYADDWQSETTSIGTSIYNGLMENGRRYQTLSDKEYLYACHSIRHQRSCQLMLISH</sequence>
<gene>
    <name evidence="1" type="ORF">VN97_g9585</name>
</gene>
<evidence type="ECO:0000313" key="1">
    <source>
        <dbReference type="EMBL" id="KAJ9483816.1"/>
    </source>
</evidence>
<dbReference type="Proteomes" id="UP001227192">
    <property type="component" value="Unassembled WGS sequence"/>
</dbReference>
<protein>
    <submittedName>
        <fullName evidence="1">Uncharacterized protein</fullName>
    </submittedName>
</protein>
<keyword evidence="2" id="KW-1185">Reference proteome</keyword>
<reference evidence="1" key="1">
    <citation type="submission" date="2015-06" db="EMBL/GenBank/DDBJ databases">
        <authorList>
            <person name="Nguyen H."/>
        </authorList>
    </citation>
    <scope>NUCLEOTIDE SEQUENCE</scope>
    <source>
        <strain evidence="1">DAOM 180753</strain>
    </source>
</reference>
<reference evidence="1" key="2">
    <citation type="journal article" date="2016" name="Fungal Biol.">
        <title>Ochratoxin A production by Penicillium thymicola.</title>
        <authorList>
            <person name="Nguyen H.D.T."/>
            <person name="McMullin D.R."/>
            <person name="Ponomareva E."/>
            <person name="Riley R."/>
            <person name="Pomraning K.R."/>
            <person name="Baker S.E."/>
            <person name="Seifert K.A."/>
        </authorList>
    </citation>
    <scope>NUCLEOTIDE SEQUENCE</scope>
    <source>
        <strain evidence="1">DAOM 180753</strain>
    </source>
</reference>
<dbReference type="AlphaFoldDB" id="A0AAI9TBF7"/>